<accession>A0A8T0VQQ3</accession>
<keyword evidence="1" id="KW-0233">DNA recombination</keyword>
<organism evidence="4 5">
    <name type="scientific">Panicum virgatum</name>
    <name type="common">Blackwell switchgrass</name>
    <dbReference type="NCBI Taxonomy" id="38727"/>
    <lineage>
        <taxon>Eukaryota</taxon>
        <taxon>Viridiplantae</taxon>
        <taxon>Streptophyta</taxon>
        <taxon>Embryophyta</taxon>
        <taxon>Tracheophyta</taxon>
        <taxon>Spermatophyta</taxon>
        <taxon>Magnoliopsida</taxon>
        <taxon>Liliopsida</taxon>
        <taxon>Poales</taxon>
        <taxon>Poaceae</taxon>
        <taxon>PACMAD clade</taxon>
        <taxon>Panicoideae</taxon>
        <taxon>Panicodae</taxon>
        <taxon>Paniceae</taxon>
        <taxon>Panicinae</taxon>
        <taxon>Panicum</taxon>
        <taxon>Panicum sect. Hiantes</taxon>
    </lineage>
</organism>
<proteinExistence type="inferred from homology"/>
<dbReference type="AlphaFoldDB" id="A0A8T0VQQ3"/>
<dbReference type="GO" id="GO:0043139">
    <property type="term" value="F:5'-3' DNA helicase activity"/>
    <property type="evidence" value="ECO:0007669"/>
    <property type="project" value="UniProtKB-EC"/>
</dbReference>
<comment type="caution">
    <text evidence="4">The sequence shown here is derived from an EMBL/GenBank/DDBJ whole genome shotgun (WGS) entry which is preliminary data.</text>
</comment>
<evidence type="ECO:0000256" key="1">
    <source>
        <dbReference type="RuleBase" id="RU363044"/>
    </source>
</evidence>
<feature type="domain" description="DNA helicase Pif1-like DEAD-box helicase" evidence="2">
    <location>
        <begin position="1"/>
        <end position="66"/>
    </location>
</feature>
<comment type="cofactor">
    <cofactor evidence="1">
        <name>Mg(2+)</name>
        <dbReference type="ChEBI" id="CHEBI:18420"/>
    </cofactor>
</comment>
<keyword evidence="1" id="KW-0067">ATP-binding</keyword>
<evidence type="ECO:0000313" key="4">
    <source>
        <dbReference type="EMBL" id="KAG2633949.1"/>
    </source>
</evidence>
<protein>
    <recommendedName>
        <fullName evidence="1">ATP-dependent DNA helicase</fullName>
        <ecNumber evidence="1">5.6.2.3</ecNumber>
    </recommendedName>
</protein>
<evidence type="ECO:0000313" key="5">
    <source>
        <dbReference type="Proteomes" id="UP000823388"/>
    </source>
</evidence>
<reference evidence="4" key="1">
    <citation type="submission" date="2020-05" db="EMBL/GenBank/DDBJ databases">
        <title>WGS assembly of Panicum virgatum.</title>
        <authorList>
            <person name="Lovell J.T."/>
            <person name="Jenkins J."/>
            <person name="Shu S."/>
            <person name="Juenger T.E."/>
            <person name="Schmutz J."/>
        </authorList>
    </citation>
    <scope>NUCLEOTIDE SEQUENCE</scope>
    <source>
        <strain evidence="4">AP13</strain>
    </source>
</reference>
<keyword evidence="1" id="KW-0378">Hydrolase</keyword>
<comment type="similarity">
    <text evidence="1">Belongs to the helicase family.</text>
</comment>
<keyword evidence="1" id="KW-0547">Nucleotide-binding</keyword>
<dbReference type="SUPFAM" id="SSF52540">
    <property type="entry name" value="P-loop containing nucleoside triphosphate hydrolases"/>
    <property type="match status" value="1"/>
</dbReference>
<dbReference type="PANTHER" id="PTHR10492">
    <property type="match status" value="1"/>
</dbReference>
<dbReference type="PANTHER" id="PTHR10492:SF94">
    <property type="entry name" value="ATP-DEPENDENT DNA HELICASE"/>
    <property type="match status" value="1"/>
</dbReference>
<dbReference type="InterPro" id="IPR027417">
    <property type="entry name" value="P-loop_NTPase"/>
</dbReference>
<dbReference type="Pfam" id="PF21530">
    <property type="entry name" value="Pif1_2B_dom"/>
    <property type="match status" value="1"/>
</dbReference>
<dbReference type="GO" id="GO:0000723">
    <property type="term" value="P:telomere maintenance"/>
    <property type="evidence" value="ECO:0007669"/>
    <property type="project" value="InterPro"/>
</dbReference>
<dbReference type="GO" id="GO:0006310">
    <property type="term" value="P:DNA recombination"/>
    <property type="evidence" value="ECO:0007669"/>
    <property type="project" value="UniProtKB-KW"/>
</dbReference>
<dbReference type="FunFam" id="3.40.50.300:FF:002884">
    <property type="entry name" value="ATP-dependent DNA helicase"/>
    <property type="match status" value="1"/>
</dbReference>
<evidence type="ECO:0000259" key="3">
    <source>
        <dbReference type="Pfam" id="PF21530"/>
    </source>
</evidence>
<gene>
    <name evidence="4" type="ORF">PVAP13_2NG256009</name>
</gene>
<dbReference type="GO" id="GO:0016787">
    <property type="term" value="F:hydrolase activity"/>
    <property type="evidence" value="ECO:0007669"/>
    <property type="project" value="UniProtKB-KW"/>
</dbReference>
<keyword evidence="1" id="KW-0347">Helicase</keyword>
<keyword evidence="5" id="KW-1185">Reference proteome</keyword>
<dbReference type="Proteomes" id="UP000823388">
    <property type="component" value="Chromosome 2N"/>
</dbReference>
<dbReference type="InterPro" id="IPR049163">
    <property type="entry name" value="Pif1-like_2B_dom"/>
</dbReference>
<name>A0A8T0VQQ3_PANVG</name>
<dbReference type="GO" id="GO:0006281">
    <property type="term" value="P:DNA repair"/>
    <property type="evidence" value="ECO:0007669"/>
    <property type="project" value="UniProtKB-KW"/>
</dbReference>
<dbReference type="InterPro" id="IPR010285">
    <property type="entry name" value="DNA_helicase_pif1-like_DEAD"/>
</dbReference>
<dbReference type="EC" id="5.6.2.3" evidence="1"/>
<keyword evidence="1" id="KW-0227">DNA damage</keyword>
<sequence length="323" mass="36871">MVFGGDFRQVLPVVPRGTRAQICDATLLQSYIWDDIKIIRLKQNMRAQNDVWFLQFLLRIGDGTEKTFAHDYVDLPDDIMLEYNDDQSVDTLIDHVFPDLAKNCTSVSYMCERAILSTRNEYVDSLNAMMIGKFPGNEKVYYSHDSVDDDSTNNYPLDFLNSITPNGLPPHELKIKKNCHVILLRNLDPHHGLCNGTRLIVKVFEDNAIDCEIVNGQHAGNRVFILRIPLSPSEDISLPFKFKRKQFPIRLSFAMTINKAQGQTVPNIGIYLPEPIFSHGQLYVALSRGVSRSTTWMLAKPNKDLDPTGRRTKNIVFRDILQN</sequence>
<dbReference type="Pfam" id="PF05970">
    <property type="entry name" value="PIF1"/>
    <property type="match status" value="1"/>
</dbReference>
<comment type="catalytic activity">
    <reaction evidence="1">
        <text>ATP + H2O = ADP + phosphate + H(+)</text>
        <dbReference type="Rhea" id="RHEA:13065"/>
        <dbReference type="ChEBI" id="CHEBI:15377"/>
        <dbReference type="ChEBI" id="CHEBI:15378"/>
        <dbReference type="ChEBI" id="CHEBI:30616"/>
        <dbReference type="ChEBI" id="CHEBI:43474"/>
        <dbReference type="ChEBI" id="CHEBI:456216"/>
        <dbReference type="EC" id="5.6.2.3"/>
    </reaction>
</comment>
<dbReference type="CDD" id="cd18809">
    <property type="entry name" value="SF1_C_RecD"/>
    <property type="match status" value="1"/>
</dbReference>
<dbReference type="EMBL" id="CM029040">
    <property type="protein sequence ID" value="KAG2633949.1"/>
    <property type="molecule type" value="Genomic_DNA"/>
</dbReference>
<evidence type="ECO:0000259" key="2">
    <source>
        <dbReference type="Pfam" id="PF05970"/>
    </source>
</evidence>
<feature type="domain" description="DNA helicase Pif1-like 2B" evidence="3">
    <location>
        <begin position="158"/>
        <end position="203"/>
    </location>
</feature>
<keyword evidence="1" id="KW-0234">DNA repair</keyword>
<dbReference type="GO" id="GO:0005524">
    <property type="term" value="F:ATP binding"/>
    <property type="evidence" value="ECO:0007669"/>
    <property type="project" value="UniProtKB-KW"/>
</dbReference>